<dbReference type="PANTHER" id="PTHR13318">
    <property type="entry name" value="PARTNER OF PAIRED, ISOFORM B-RELATED"/>
    <property type="match status" value="1"/>
</dbReference>
<dbReference type="PANTHER" id="PTHR13318:SF247">
    <property type="entry name" value="GH16156P"/>
    <property type="match status" value="1"/>
</dbReference>
<dbReference type="Pfam" id="PF00646">
    <property type="entry name" value="F-box"/>
    <property type="match status" value="1"/>
</dbReference>
<dbReference type="InterPro" id="IPR036047">
    <property type="entry name" value="F-box-like_dom_sf"/>
</dbReference>
<sequence length="590" mass="67419">MMMHEEQSAFESMLARSLPLSCAGPPPRPRTHFEDLPNDLWFCIMCYLPYTDLLQLRLVCKRWRDLVNRPYFMSRGKVIVTERNLHAMKQHVERGDSNIRFDCVELRNLRHSEELEQFLRLVGPEVGHLQVRHAPVFRTLDGTMPNLKILAIATTSFMDELLLQPVEGINLRQFVHLHSFECDGVSLDSSQKLLMLQQLRHVENKVRLRHLQFEYRTNSEAALLEVLSDHAGSLEYLDIFFSCSPDRLTGKWRVVFEKLQRVHTLKLSGNCHHDLLEAIVEALPAATPLRHLDLTGMLSLTNDLLMLIACKWKSTLRVLDLMFCVQLDGRCVQALQHLSGSLKVLTMAYCRELTGRGLLDGLALKPNYTLQELHLEEVCFIDEESICTLVERLPNLRRLGLDNCRHAVTNRTLAAIFQHQTKLQELNIDYCVRVTDAGLVGFGPKRYPISNLRGLRALNMRGCHNLTNRVLMDALRLPELRSLSVGYCNRFEAEGIAAFTINCPAVEKLCLASCHQVDDRAVESILQNLRRLRSLNVSNCPKITLHSVYQIARHGENLLEFTACGIDGLDSSAVKLILQRERPQLKQVLL</sequence>
<accession>A0A6J2T1G0</accession>
<dbReference type="GeneID" id="115621279"/>
<dbReference type="Gene3D" id="3.80.10.10">
    <property type="entry name" value="Ribonuclease Inhibitor"/>
    <property type="match status" value="1"/>
</dbReference>
<feature type="domain" description="F-box" evidence="2">
    <location>
        <begin position="30"/>
        <end position="75"/>
    </location>
</feature>
<dbReference type="SMART" id="SM00256">
    <property type="entry name" value="FBOX"/>
    <property type="match status" value="1"/>
</dbReference>
<dbReference type="InterPro" id="IPR006553">
    <property type="entry name" value="Leu-rich_rpt_Cys-con_subtyp"/>
</dbReference>
<dbReference type="SUPFAM" id="SSF81383">
    <property type="entry name" value="F-box domain"/>
    <property type="match status" value="1"/>
</dbReference>
<dbReference type="OrthoDB" id="27842at2759"/>
<dbReference type="SMART" id="SM00367">
    <property type="entry name" value="LRR_CC"/>
    <property type="match status" value="8"/>
</dbReference>
<keyword evidence="3" id="KW-1185">Reference proteome</keyword>
<dbReference type="SUPFAM" id="SSF52047">
    <property type="entry name" value="RNI-like"/>
    <property type="match status" value="1"/>
</dbReference>
<dbReference type="Proteomes" id="UP000504634">
    <property type="component" value="Unplaced"/>
</dbReference>
<dbReference type="Pfam" id="PF25372">
    <property type="entry name" value="DUF7885"/>
    <property type="match status" value="1"/>
</dbReference>
<dbReference type="Gene3D" id="1.20.1280.50">
    <property type="match status" value="1"/>
</dbReference>
<gene>
    <name evidence="4" type="primary">LOC115621279</name>
</gene>
<proteinExistence type="predicted"/>
<evidence type="ECO:0000313" key="3">
    <source>
        <dbReference type="Proteomes" id="UP000504634"/>
    </source>
</evidence>
<dbReference type="GO" id="GO:0031146">
    <property type="term" value="P:SCF-dependent proteasomal ubiquitin-dependent protein catabolic process"/>
    <property type="evidence" value="ECO:0007669"/>
    <property type="project" value="TreeGrafter"/>
</dbReference>
<dbReference type="InterPro" id="IPR001810">
    <property type="entry name" value="F-box_dom"/>
</dbReference>
<evidence type="ECO:0000259" key="2">
    <source>
        <dbReference type="PROSITE" id="PS50181"/>
    </source>
</evidence>
<keyword evidence="1" id="KW-0833">Ubl conjugation pathway</keyword>
<dbReference type="InterPro" id="IPR032675">
    <property type="entry name" value="LRR_dom_sf"/>
</dbReference>
<dbReference type="InterPro" id="IPR057207">
    <property type="entry name" value="FBXL15_LRR"/>
</dbReference>
<organism evidence="3 4">
    <name type="scientific">Drosophila lebanonensis</name>
    <name type="common">Fruit fly</name>
    <name type="synonym">Scaptodrosophila lebanonensis</name>
    <dbReference type="NCBI Taxonomy" id="7225"/>
    <lineage>
        <taxon>Eukaryota</taxon>
        <taxon>Metazoa</taxon>
        <taxon>Ecdysozoa</taxon>
        <taxon>Arthropoda</taxon>
        <taxon>Hexapoda</taxon>
        <taxon>Insecta</taxon>
        <taxon>Pterygota</taxon>
        <taxon>Neoptera</taxon>
        <taxon>Endopterygota</taxon>
        <taxon>Diptera</taxon>
        <taxon>Brachycera</taxon>
        <taxon>Muscomorpha</taxon>
        <taxon>Ephydroidea</taxon>
        <taxon>Drosophilidae</taxon>
        <taxon>Scaptodrosophila</taxon>
    </lineage>
</organism>
<evidence type="ECO:0000313" key="4">
    <source>
        <dbReference type="RefSeq" id="XP_030370741.1"/>
    </source>
</evidence>
<name>A0A6J2T1G0_DROLE</name>
<dbReference type="AlphaFoldDB" id="A0A6J2T1G0"/>
<evidence type="ECO:0000256" key="1">
    <source>
        <dbReference type="ARBA" id="ARBA00022786"/>
    </source>
</evidence>
<dbReference type="GO" id="GO:0019005">
    <property type="term" value="C:SCF ubiquitin ligase complex"/>
    <property type="evidence" value="ECO:0007669"/>
    <property type="project" value="TreeGrafter"/>
</dbReference>
<dbReference type="RefSeq" id="XP_030370741.1">
    <property type="nucleotide sequence ID" value="XM_030514881.1"/>
</dbReference>
<protein>
    <submittedName>
        <fullName evidence="4">F-box/LRR-repeat protein 7</fullName>
    </submittedName>
</protein>
<reference evidence="4" key="1">
    <citation type="submission" date="2025-08" db="UniProtKB">
        <authorList>
            <consortium name="RefSeq"/>
        </authorList>
    </citation>
    <scope>IDENTIFICATION</scope>
    <source>
        <strain evidence="4">11010-0011.00</strain>
        <tissue evidence="4">Whole body</tissue>
    </source>
</reference>
<dbReference type="PROSITE" id="PS50181">
    <property type="entry name" value="FBOX"/>
    <property type="match status" value="1"/>
</dbReference>